<accession>S3D4Z4</accession>
<dbReference type="EMBL" id="KE145358">
    <property type="protein sequence ID" value="EPE32840.1"/>
    <property type="molecule type" value="Genomic_DNA"/>
</dbReference>
<dbReference type="Proteomes" id="UP000016922">
    <property type="component" value="Unassembled WGS sequence"/>
</dbReference>
<gene>
    <name evidence="1" type="ORF">GLAREA_05852</name>
</gene>
<keyword evidence="2" id="KW-1185">Reference proteome</keyword>
<dbReference type="KEGG" id="glz:GLAREA_05852"/>
<protein>
    <submittedName>
        <fullName evidence="1">Uncharacterized protein</fullName>
    </submittedName>
</protein>
<dbReference type="GeneID" id="19464906"/>
<sequence>MGFLDFVSSAIGAIKDVVSHSPIVKALAPIAGIIAHAVPSVGPIIDTLVPALDGIFSSDNAAPAVDQEPHHLSADELSKPILVKLNGQEKHIESVLGTVKDLEKKLQAELESVKKSLEDSIKNAVTTIETDIINAIKAGVHETITSISNQYATFISDKVFGQIRDAAEWFSNHQVELRITFMDDDTKFTDLIGERALPGKLRALLEKLTEGLSSLRTLLEKEDVVASQQTLDLYLRMWQTGCNDPTNHSNSIIVTRGLYARKLFLEGTNWGMFTYESALLRSDTITARDVLINVVTNIPTRRTQAIPEPTPTTNDPNKSYIQDNWSPMAIGAINLDGIQKLTGLTEIRSHQSLYVDTFAAKLQHRYWVELANQAVNYKLAPARLVIQNLEDNIRQWNSRIPVSPAHVADGHIRRVTLLDKDLEAVYIGPKKGEVLEMLGFKPLNPGSTVVHPVPGIFYVPGHDLTGKSLSYVVTYSSIYGESSTSVVTSSLPFDSKVKILYLDLEPIAFDNDPLANTTRPNDPGGNSVAPTRAIKRRIYVIVKSTEGQPEYRFPLCEVDDHALGVYHSFDDPKPYIVKYTQQRADRGEQ</sequence>
<dbReference type="HOGENOM" id="CLU_463106_0_0_1"/>
<reference evidence="1 2" key="1">
    <citation type="journal article" date="2013" name="BMC Genomics">
        <title>Genomics-driven discovery of the pneumocandin biosynthetic gene cluster in the fungus Glarea lozoyensis.</title>
        <authorList>
            <person name="Chen L."/>
            <person name="Yue Q."/>
            <person name="Zhang X."/>
            <person name="Xiang M."/>
            <person name="Wang C."/>
            <person name="Li S."/>
            <person name="Che Y."/>
            <person name="Ortiz-Lopez F.J."/>
            <person name="Bills G.F."/>
            <person name="Liu X."/>
            <person name="An Z."/>
        </authorList>
    </citation>
    <scope>NUCLEOTIDE SEQUENCE [LARGE SCALE GENOMIC DNA]</scope>
    <source>
        <strain evidence="2">ATCC 20868 / MF5171</strain>
    </source>
</reference>
<evidence type="ECO:0000313" key="2">
    <source>
        <dbReference type="Proteomes" id="UP000016922"/>
    </source>
</evidence>
<proteinExistence type="predicted"/>
<dbReference type="OrthoDB" id="5424675at2759"/>
<name>S3D4Z4_GLAL2</name>
<dbReference type="RefSeq" id="XP_008079457.1">
    <property type="nucleotide sequence ID" value="XM_008081266.1"/>
</dbReference>
<dbReference type="AlphaFoldDB" id="S3D4Z4"/>
<organism evidence="1 2">
    <name type="scientific">Glarea lozoyensis (strain ATCC 20868 / MF5171)</name>
    <dbReference type="NCBI Taxonomy" id="1116229"/>
    <lineage>
        <taxon>Eukaryota</taxon>
        <taxon>Fungi</taxon>
        <taxon>Dikarya</taxon>
        <taxon>Ascomycota</taxon>
        <taxon>Pezizomycotina</taxon>
        <taxon>Leotiomycetes</taxon>
        <taxon>Helotiales</taxon>
        <taxon>Helotiaceae</taxon>
        <taxon>Glarea</taxon>
    </lineage>
</organism>
<evidence type="ECO:0000313" key="1">
    <source>
        <dbReference type="EMBL" id="EPE32840.1"/>
    </source>
</evidence>